<dbReference type="InterPro" id="IPR036390">
    <property type="entry name" value="WH_DNA-bd_sf"/>
</dbReference>
<dbReference type="InterPro" id="IPR011993">
    <property type="entry name" value="PH-like_dom_sf"/>
</dbReference>
<dbReference type="InterPro" id="IPR040608">
    <property type="entry name" value="Snf8/Vps36"/>
</dbReference>
<keyword evidence="6" id="KW-0863">Zinc-finger</keyword>
<dbReference type="OrthoDB" id="271448at2759"/>
<dbReference type="GO" id="GO:0031902">
    <property type="term" value="C:late endosome membrane"/>
    <property type="evidence" value="ECO:0007669"/>
    <property type="project" value="UniProtKB-UniRule"/>
</dbReference>
<dbReference type="EMBL" id="MU128955">
    <property type="protein sequence ID" value="KAF9514923.1"/>
    <property type="molecule type" value="Genomic_DNA"/>
</dbReference>
<dbReference type="InterPro" id="IPR036388">
    <property type="entry name" value="WH-like_DNA-bd_sf"/>
</dbReference>
<dbReference type="Gene3D" id="2.30.30.380">
    <property type="entry name" value="Zn-finger domain of Sec23/24"/>
    <property type="match status" value="1"/>
</dbReference>
<keyword evidence="4 9" id="KW-0963">Cytoplasm</keyword>
<evidence type="ECO:0000256" key="7">
    <source>
        <dbReference type="ARBA" id="ARBA00022833"/>
    </source>
</evidence>
<dbReference type="InterPro" id="IPR036443">
    <property type="entry name" value="Znf_RanBP2_sf"/>
</dbReference>
<keyword evidence="7" id="KW-0862">Zinc</keyword>
<comment type="caution">
    <text evidence="12">The sequence shown here is derived from an EMBL/GenBank/DDBJ whole genome shotgun (WGS) entry which is preliminary data.</text>
</comment>
<dbReference type="AlphaFoldDB" id="A0A9P6AZJ8"/>
<gene>
    <name evidence="12" type="ORF">BS47DRAFT_1316509</name>
</gene>
<evidence type="ECO:0000256" key="8">
    <source>
        <dbReference type="ARBA" id="ARBA00022927"/>
    </source>
</evidence>
<dbReference type="Pfam" id="PF04157">
    <property type="entry name" value="EAP30"/>
    <property type="match status" value="1"/>
</dbReference>
<evidence type="ECO:0000256" key="5">
    <source>
        <dbReference type="ARBA" id="ARBA00022723"/>
    </source>
</evidence>
<dbReference type="FunFam" id="1.10.10.10:FF:000416">
    <property type="entry name" value="Vacuolar protein-sorting-associated protein 36"/>
    <property type="match status" value="1"/>
</dbReference>
<feature type="region of interest" description="Disordered" evidence="10">
    <location>
        <begin position="171"/>
        <end position="198"/>
    </location>
</feature>
<keyword evidence="5" id="KW-0479">Metal-binding</keyword>
<dbReference type="PROSITE" id="PS51495">
    <property type="entry name" value="GLUE"/>
    <property type="match status" value="1"/>
</dbReference>
<name>A0A9P6AZJ8_9AGAM</name>
<keyword evidence="9" id="KW-0967">Endosome</keyword>
<feature type="region of interest" description="Disordered" evidence="10">
    <location>
        <begin position="236"/>
        <end position="262"/>
    </location>
</feature>
<dbReference type="InterPro" id="IPR037855">
    <property type="entry name" value="Vps36"/>
</dbReference>
<evidence type="ECO:0000256" key="4">
    <source>
        <dbReference type="ARBA" id="ARBA00022490"/>
    </source>
</evidence>
<organism evidence="12 13">
    <name type="scientific">Hydnum rufescens UP504</name>
    <dbReference type="NCBI Taxonomy" id="1448309"/>
    <lineage>
        <taxon>Eukaryota</taxon>
        <taxon>Fungi</taxon>
        <taxon>Dikarya</taxon>
        <taxon>Basidiomycota</taxon>
        <taxon>Agaricomycotina</taxon>
        <taxon>Agaricomycetes</taxon>
        <taxon>Cantharellales</taxon>
        <taxon>Hydnaceae</taxon>
        <taxon>Hydnum</taxon>
    </lineage>
</organism>
<keyword evidence="13" id="KW-1185">Reference proteome</keyword>
<dbReference type="PANTHER" id="PTHR13128">
    <property type="entry name" value="VACUOLAR PROTEIN-SORTING-ASSOCIATED PROTEIN 36"/>
    <property type="match status" value="1"/>
</dbReference>
<reference evidence="12" key="1">
    <citation type="journal article" date="2020" name="Nat. Commun.">
        <title>Large-scale genome sequencing of mycorrhizal fungi provides insights into the early evolution of symbiotic traits.</title>
        <authorList>
            <person name="Miyauchi S."/>
            <person name="Kiss E."/>
            <person name="Kuo A."/>
            <person name="Drula E."/>
            <person name="Kohler A."/>
            <person name="Sanchez-Garcia M."/>
            <person name="Morin E."/>
            <person name="Andreopoulos B."/>
            <person name="Barry K.W."/>
            <person name="Bonito G."/>
            <person name="Buee M."/>
            <person name="Carver A."/>
            <person name="Chen C."/>
            <person name="Cichocki N."/>
            <person name="Clum A."/>
            <person name="Culley D."/>
            <person name="Crous P.W."/>
            <person name="Fauchery L."/>
            <person name="Girlanda M."/>
            <person name="Hayes R.D."/>
            <person name="Keri Z."/>
            <person name="LaButti K."/>
            <person name="Lipzen A."/>
            <person name="Lombard V."/>
            <person name="Magnuson J."/>
            <person name="Maillard F."/>
            <person name="Murat C."/>
            <person name="Nolan M."/>
            <person name="Ohm R.A."/>
            <person name="Pangilinan J."/>
            <person name="Pereira M.F."/>
            <person name="Perotto S."/>
            <person name="Peter M."/>
            <person name="Pfister S."/>
            <person name="Riley R."/>
            <person name="Sitrit Y."/>
            <person name="Stielow J.B."/>
            <person name="Szollosi G."/>
            <person name="Zifcakova L."/>
            <person name="Stursova M."/>
            <person name="Spatafora J.W."/>
            <person name="Tedersoo L."/>
            <person name="Vaario L.M."/>
            <person name="Yamada A."/>
            <person name="Yan M."/>
            <person name="Wang P."/>
            <person name="Xu J."/>
            <person name="Bruns T."/>
            <person name="Baldrian P."/>
            <person name="Vilgalys R."/>
            <person name="Dunand C."/>
            <person name="Henrissat B."/>
            <person name="Grigoriev I.V."/>
            <person name="Hibbett D."/>
            <person name="Nagy L.G."/>
            <person name="Martin F.M."/>
        </authorList>
    </citation>
    <scope>NUCLEOTIDE SEQUENCE</scope>
    <source>
        <strain evidence="12">UP504</strain>
    </source>
</reference>
<dbReference type="PANTHER" id="PTHR13128:SF12">
    <property type="entry name" value="VACUOLAR PROTEIN-SORTING-ASSOCIATED PROTEIN 36"/>
    <property type="match status" value="1"/>
</dbReference>
<evidence type="ECO:0000256" key="3">
    <source>
        <dbReference type="ARBA" id="ARBA00022448"/>
    </source>
</evidence>
<evidence type="ECO:0000256" key="10">
    <source>
        <dbReference type="SAM" id="MobiDB-lite"/>
    </source>
</evidence>
<comment type="subcellular location">
    <subcellularLocation>
        <location evidence="9">Cytoplasm</location>
    </subcellularLocation>
    <subcellularLocation>
        <location evidence="9">Endosome</location>
    </subcellularLocation>
</comment>
<dbReference type="SUPFAM" id="SSF90209">
    <property type="entry name" value="Ran binding protein zinc finger-like"/>
    <property type="match status" value="1"/>
</dbReference>
<dbReference type="GO" id="GO:0032266">
    <property type="term" value="F:phosphatidylinositol-3-phosphate binding"/>
    <property type="evidence" value="ECO:0007669"/>
    <property type="project" value="UniProtKB-UniRule"/>
</dbReference>
<proteinExistence type="inferred from homology"/>
<accession>A0A9P6AZJ8</accession>
<dbReference type="InterPro" id="IPR001876">
    <property type="entry name" value="Znf_RanBP2"/>
</dbReference>
<dbReference type="GO" id="GO:0008270">
    <property type="term" value="F:zinc ion binding"/>
    <property type="evidence" value="ECO:0007669"/>
    <property type="project" value="UniProtKB-KW"/>
</dbReference>
<dbReference type="SMART" id="SM00547">
    <property type="entry name" value="ZnF_RBZ"/>
    <property type="match status" value="2"/>
</dbReference>
<evidence type="ECO:0000256" key="9">
    <source>
        <dbReference type="RuleBase" id="RU367095"/>
    </source>
</evidence>
<dbReference type="GO" id="GO:0000814">
    <property type="term" value="C:ESCRT II complex"/>
    <property type="evidence" value="ECO:0007669"/>
    <property type="project" value="UniProtKB-UniRule"/>
</dbReference>
<evidence type="ECO:0000256" key="2">
    <source>
        <dbReference type="ARBA" id="ARBA00017953"/>
    </source>
</evidence>
<comment type="similarity">
    <text evidence="1 9">Belongs to the VPS36 family.</text>
</comment>
<dbReference type="Gene3D" id="1.10.10.10">
    <property type="entry name" value="Winged helix-like DNA-binding domain superfamily/Winged helix DNA-binding domain"/>
    <property type="match status" value="2"/>
</dbReference>
<comment type="subunit">
    <text evidence="9">Component of the endosomal sorting complex required for transport II (ESCRT-II).</text>
</comment>
<dbReference type="Gene3D" id="2.30.29.30">
    <property type="entry name" value="Pleckstrin-homology domain (PH domain)/Phosphotyrosine-binding domain (PTB)"/>
    <property type="match status" value="2"/>
</dbReference>
<dbReference type="GO" id="GO:0043130">
    <property type="term" value="F:ubiquitin binding"/>
    <property type="evidence" value="ECO:0007669"/>
    <property type="project" value="UniProtKB-UniRule"/>
</dbReference>
<dbReference type="Pfam" id="PF11605">
    <property type="entry name" value="Vps36_ESCRT-II"/>
    <property type="match status" value="1"/>
</dbReference>
<dbReference type="Proteomes" id="UP000886523">
    <property type="component" value="Unassembled WGS sequence"/>
</dbReference>
<evidence type="ECO:0000313" key="12">
    <source>
        <dbReference type="EMBL" id="KAF9514923.1"/>
    </source>
</evidence>
<dbReference type="Gene3D" id="6.10.140.260">
    <property type="match status" value="1"/>
</dbReference>
<evidence type="ECO:0000259" key="11">
    <source>
        <dbReference type="PROSITE" id="PS51495"/>
    </source>
</evidence>
<feature type="compositionally biased region" description="Low complexity" evidence="10">
    <location>
        <begin position="236"/>
        <end position="245"/>
    </location>
</feature>
<keyword evidence="8 9" id="KW-0653">Protein transport</keyword>
<evidence type="ECO:0000256" key="1">
    <source>
        <dbReference type="ARBA" id="ARBA00009697"/>
    </source>
</evidence>
<protein>
    <recommendedName>
        <fullName evidence="2 9">Vacuolar protein-sorting-associated protein 36</fullName>
    </recommendedName>
    <alternativeName>
        <fullName evidence="9">ESCRT-II complex subunit VPS36</fullName>
    </alternativeName>
</protein>
<feature type="domain" description="GLUE N-terminal" evidence="11">
    <location>
        <begin position="8"/>
        <end position="300"/>
    </location>
</feature>
<dbReference type="SUPFAM" id="SSF46785">
    <property type="entry name" value="Winged helix' DNA-binding domain"/>
    <property type="match status" value="1"/>
</dbReference>
<dbReference type="GO" id="GO:0043328">
    <property type="term" value="P:protein transport to vacuole involved in ubiquitin-dependent protein catabolic process via the multivesicular body sorting pathway"/>
    <property type="evidence" value="ECO:0007669"/>
    <property type="project" value="UniProtKB-UniRule"/>
</dbReference>
<evidence type="ECO:0000313" key="13">
    <source>
        <dbReference type="Proteomes" id="UP000886523"/>
    </source>
</evidence>
<comment type="function">
    <text evidence="9">Component of the ESCRT-II complex (endosomal sorting complex required for transport II), which is required for multivesicular body (MVB) formation and sorting of endosomal cargo proteins into MVBs.</text>
</comment>
<dbReference type="SUPFAM" id="SSF50729">
    <property type="entry name" value="PH domain-like"/>
    <property type="match status" value="2"/>
</dbReference>
<evidence type="ECO:0000256" key="6">
    <source>
        <dbReference type="ARBA" id="ARBA00022771"/>
    </source>
</evidence>
<dbReference type="InterPro" id="IPR021648">
    <property type="entry name" value="GLUE_dom"/>
</dbReference>
<sequence length="584" mass="63400">MTNPFRIIDGSLPVSSLLYEDEELVSSQDGVGLYDGKEKTVGRQNGTIQLTTHRLMYIDQAYPQRNSLSLALSAVRQTEFYAGFLTSSPKITIFIHTDTRPPPTPTTPSSSLLPVINVGELSTPMQSWVCPVCSYNNPPTASEGRPKCVLCGVIRDNRAYVASITHTPLHRSPSLPSLRLPVSSTDSPLSESLTISESSNSQPESIECSVCTYLNHPSMTSCEVCGTLLYKRKVPSRSSGSTPFSSSPPPSTPNGTPLEASIPSRDMLRMSFRKGGYKPFYNSLKKALMRKAWEGSDALSQRGSGGASGAPRLGIQGIFESMDNNVVVVSENMHAGLRDLEALMTKAKEMVELASSLNTKLTAQEEEQARRRALHPDLSLGLSMITEPEEATFIRSSLAQLGLPTMAVTQDMVKDEDSYHEELARELAGILSGKGVTGKGLLGTGEGIIGLDEVWCGWNRARGVALVPPSSLLLSVPYLSQYTSPPIELRVFRSGLRVLHTPKYSNNAFSERLVALLNATPAGFKTIIDIAMGEHMSVGLAEEMIQDVEDAGRVARDDGGANDETRWYVNILHDYVWDGAEAPS</sequence>
<keyword evidence="3 9" id="KW-0813">Transport</keyword>